<dbReference type="GeneID" id="28972377"/>
<reference evidence="4" key="3">
    <citation type="submission" date="2024-02" db="EMBL/GenBank/DDBJ databases">
        <title>Comparative genomics of Cryptococcus and Kwoniella reveals pathogenesis evolution and contrasting modes of karyotype evolution via chromosome fusion or intercentromeric recombination.</title>
        <authorList>
            <person name="Coelho M.A."/>
            <person name="David-Palma M."/>
            <person name="Shea T."/>
            <person name="Bowers K."/>
            <person name="McGinley-Smith S."/>
            <person name="Mohammad A.W."/>
            <person name="Gnirke A."/>
            <person name="Yurkov A.M."/>
            <person name="Nowrousian M."/>
            <person name="Sun S."/>
            <person name="Cuomo C.A."/>
            <person name="Heitman J."/>
        </authorList>
    </citation>
    <scope>NUCLEOTIDE SEQUENCE</scope>
    <source>
        <strain evidence="4">CBS 10117</strain>
    </source>
</reference>
<evidence type="ECO:0000313" key="4">
    <source>
        <dbReference type="EMBL" id="WWC64072.1"/>
    </source>
</evidence>
<gene>
    <name evidence="3" type="ORF">I303_08678</name>
    <name evidence="4" type="ORF">I303_106679</name>
</gene>
<accession>A0A1A5ZU03</accession>
<reference evidence="4" key="2">
    <citation type="submission" date="2013-07" db="EMBL/GenBank/DDBJ databases">
        <authorList>
            <consortium name="The Broad Institute Genome Sequencing Platform"/>
            <person name="Cuomo C."/>
            <person name="Litvintseva A."/>
            <person name="Chen Y."/>
            <person name="Heitman J."/>
            <person name="Sun S."/>
            <person name="Springer D."/>
            <person name="Dromer F."/>
            <person name="Young S.K."/>
            <person name="Zeng Q."/>
            <person name="Gargeya S."/>
            <person name="Fitzgerald M."/>
            <person name="Abouelleil A."/>
            <person name="Alvarado L."/>
            <person name="Berlin A.M."/>
            <person name="Chapman S.B."/>
            <person name="Dewar J."/>
            <person name="Goldberg J."/>
            <person name="Griggs A."/>
            <person name="Gujja S."/>
            <person name="Hansen M."/>
            <person name="Howarth C."/>
            <person name="Imamovic A."/>
            <person name="Larimer J."/>
            <person name="McCowan C."/>
            <person name="Murphy C."/>
            <person name="Pearson M."/>
            <person name="Priest M."/>
            <person name="Roberts A."/>
            <person name="Saif S."/>
            <person name="Shea T."/>
            <person name="Sykes S."/>
            <person name="Wortman J."/>
            <person name="Nusbaum C."/>
            <person name="Birren B."/>
        </authorList>
    </citation>
    <scope>NUCLEOTIDE SEQUENCE</scope>
    <source>
        <strain evidence="4">CBS 10117</strain>
    </source>
</reference>
<organism evidence="3">
    <name type="scientific">Kwoniella dejecticola CBS 10117</name>
    <dbReference type="NCBI Taxonomy" id="1296121"/>
    <lineage>
        <taxon>Eukaryota</taxon>
        <taxon>Fungi</taxon>
        <taxon>Dikarya</taxon>
        <taxon>Basidiomycota</taxon>
        <taxon>Agaricomycotina</taxon>
        <taxon>Tremellomycetes</taxon>
        <taxon>Tremellales</taxon>
        <taxon>Cryptococcaceae</taxon>
        <taxon>Kwoniella</taxon>
    </lineage>
</organism>
<evidence type="ECO:0000313" key="3">
    <source>
        <dbReference type="EMBL" id="OBR81292.1"/>
    </source>
</evidence>
<evidence type="ECO:0000256" key="1">
    <source>
        <dbReference type="SAM" id="Phobius"/>
    </source>
</evidence>
<feature type="signal peptide" evidence="2">
    <location>
        <begin position="1"/>
        <end position="18"/>
    </location>
</feature>
<dbReference type="AlphaFoldDB" id="A0A1A5ZU03"/>
<reference evidence="3" key="1">
    <citation type="submission" date="2013-07" db="EMBL/GenBank/DDBJ databases">
        <title>The Genome Sequence of Cryptococcus dejecticola CBS10117.</title>
        <authorList>
            <consortium name="The Broad Institute Genome Sequencing Platform"/>
            <person name="Cuomo C."/>
            <person name="Litvintseva A."/>
            <person name="Chen Y."/>
            <person name="Heitman J."/>
            <person name="Sun S."/>
            <person name="Springer D."/>
            <person name="Dromer F."/>
            <person name="Young S.K."/>
            <person name="Zeng Q."/>
            <person name="Gargeya S."/>
            <person name="Fitzgerald M."/>
            <person name="Abouelleil A."/>
            <person name="Alvarado L."/>
            <person name="Berlin A.M."/>
            <person name="Chapman S.B."/>
            <person name="Dewar J."/>
            <person name="Goldberg J."/>
            <person name="Griggs A."/>
            <person name="Gujja S."/>
            <person name="Hansen M."/>
            <person name="Howarth C."/>
            <person name="Imamovic A."/>
            <person name="Larimer J."/>
            <person name="McCowan C."/>
            <person name="Murphy C."/>
            <person name="Pearson M."/>
            <person name="Priest M."/>
            <person name="Roberts A."/>
            <person name="Saif S."/>
            <person name="Shea T."/>
            <person name="Sykes S."/>
            <person name="Wortman J."/>
            <person name="Nusbaum C."/>
            <person name="Birren B."/>
        </authorList>
    </citation>
    <scope>NUCLEOTIDE SEQUENCE [LARGE SCALE GENOMIC DNA]</scope>
    <source>
        <strain evidence="3">CBS 10117</strain>
    </source>
</reference>
<dbReference type="EMBL" id="KI894038">
    <property type="protein sequence ID" value="OBR81292.1"/>
    <property type="molecule type" value="Genomic_DNA"/>
</dbReference>
<feature type="transmembrane region" description="Helical" evidence="1">
    <location>
        <begin position="167"/>
        <end position="190"/>
    </location>
</feature>
<keyword evidence="1" id="KW-0812">Transmembrane</keyword>
<evidence type="ECO:0000256" key="2">
    <source>
        <dbReference type="SAM" id="SignalP"/>
    </source>
</evidence>
<keyword evidence="2" id="KW-0732">Signal</keyword>
<dbReference type="EMBL" id="CP144537">
    <property type="protein sequence ID" value="WWC64072.1"/>
    <property type="molecule type" value="Genomic_DNA"/>
</dbReference>
<proteinExistence type="predicted"/>
<keyword evidence="1" id="KW-0472">Membrane</keyword>
<evidence type="ECO:0008006" key="6">
    <source>
        <dbReference type="Google" id="ProtNLM"/>
    </source>
</evidence>
<keyword evidence="1" id="KW-1133">Transmembrane helix</keyword>
<keyword evidence="5" id="KW-1185">Reference proteome</keyword>
<protein>
    <recommendedName>
        <fullName evidence="6">Hydrophobin</fullName>
    </recommendedName>
</protein>
<dbReference type="OrthoDB" id="2563922at2759"/>
<dbReference type="Proteomes" id="UP000078595">
    <property type="component" value="Chromosome 8"/>
</dbReference>
<dbReference type="RefSeq" id="XP_018259134.1">
    <property type="nucleotide sequence ID" value="XM_018411933.1"/>
</dbReference>
<evidence type="ECO:0000313" key="5">
    <source>
        <dbReference type="Proteomes" id="UP000078595"/>
    </source>
</evidence>
<feature type="chain" id="PRO_5008341849" description="Hydrophobin" evidence="2">
    <location>
        <begin position="19"/>
        <end position="210"/>
    </location>
</feature>
<sequence length="210" mass="21587">MRFSSLLFALPLIGAVLAAPAPAPAAVNDVTGLALEKRAVDVVATVQELANTVHGCKPLGPSQTEVDVEVTLGIIVGALEKCGNTLGIDLSLGVDVGVVIGAVIAPHGDIKKKVADILVQVIIDINAVIKSCKAEHKKKPKCAALLVRIDVCLTLILKGLATIISGLLFLIGTLLISLGCILDGVLVFLLKLLIGILGKLLGSILCGCIL</sequence>
<name>A0A1A5ZU03_9TREE</name>
<dbReference type="VEuPathDB" id="FungiDB:I303_08678"/>
<dbReference type="KEGG" id="kdj:28972377"/>